<evidence type="ECO:0000256" key="1">
    <source>
        <dbReference type="SAM" id="SignalP"/>
    </source>
</evidence>
<evidence type="ECO:0000313" key="4">
    <source>
        <dbReference type="Proteomes" id="UP000076874"/>
    </source>
</evidence>
<name>A0A167ZVB1_9HYPO</name>
<keyword evidence="4" id="KW-1185">Reference proteome</keyword>
<dbReference type="InterPro" id="IPR011041">
    <property type="entry name" value="Quinoprot_gluc/sorb_DH_b-prop"/>
</dbReference>
<keyword evidence="1" id="KW-0732">Signal</keyword>
<gene>
    <name evidence="3" type="ORF">SPI_00140</name>
</gene>
<accession>A0A167ZVB1</accession>
<dbReference type="Proteomes" id="UP000076874">
    <property type="component" value="Unassembled WGS sequence"/>
</dbReference>
<dbReference type="EMBL" id="AZHD01000001">
    <property type="protein sequence ID" value="OAA67945.1"/>
    <property type="molecule type" value="Genomic_DNA"/>
</dbReference>
<dbReference type="Gene3D" id="2.120.10.30">
    <property type="entry name" value="TolB, C-terminal domain"/>
    <property type="match status" value="1"/>
</dbReference>
<dbReference type="InterPro" id="IPR054539">
    <property type="entry name" value="Beta-prop_PDH"/>
</dbReference>
<reference evidence="3 4" key="1">
    <citation type="journal article" date="2016" name="Genome Biol. Evol.">
        <title>Divergent and convergent evolution of fungal pathogenicity.</title>
        <authorList>
            <person name="Shang Y."/>
            <person name="Xiao G."/>
            <person name="Zheng P."/>
            <person name="Cen K."/>
            <person name="Zhan S."/>
            <person name="Wang C."/>
        </authorList>
    </citation>
    <scope>NUCLEOTIDE SEQUENCE [LARGE SCALE GENOMIC DNA]</scope>
    <source>
        <strain evidence="3 4">RCEF 264</strain>
    </source>
</reference>
<dbReference type="SUPFAM" id="SSF50952">
    <property type="entry name" value="Soluble quinoprotein glucose dehydrogenase"/>
    <property type="match status" value="1"/>
</dbReference>
<evidence type="ECO:0000313" key="3">
    <source>
        <dbReference type="EMBL" id="OAA67945.1"/>
    </source>
</evidence>
<comment type="caution">
    <text evidence="3">The sequence shown here is derived from an EMBL/GenBank/DDBJ whole genome shotgun (WGS) entry which is preliminary data.</text>
</comment>
<evidence type="ECO:0000259" key="2">
    <source>
        <dbReference type="Pfam" id="PF22807"/>
    </source>
</evidence>
<dbReference type="AlphaFoldDB" id="A0A167ZVB1"/>
<sequence>MMRVSVSLAAVAACMFGNGGLADTVPQAMPFPSSCKGVSAMRYTHQIHADWQITKLAGGLRQPRTVVFDPHGNMLVLQATSGISVHTFGPDGCINKTSTLVANRGLNHALTLTPDGQTLYASSETTAWQWRYDAAAMAVADEKVVVRGMAQGVHSTRTMVVVPQKPNLVLLQVGANNNWDYGAASPSAGRAIVKVFDMDTVPAGGYSYNTGGTVFGYGMRNEIGLAVDPAGHVWGVENSGDDFRRTVNGAAKDIHKDNPAEKLNYLGDPTDPKGTWFGYPTCFAVWEPSLITDTAFKTGDQFVVTPNATFGDKDCVGQATPPRLSFQAHSAPIAAAFDVGATNLYVTFHGSWDRQPGTGYKLVQVPFTKLASELYDPVASADSQKGYNDILWAQSNACQSQSLTISSCWRLAAATWDPAGTRLILSSDNSQEGELFVLAKKAA</sequence>
<dbReference type="Pfam" id="PF22807">
    <property type="entry name" value="TrAA12"/>
    <property type="match status" value="1"/>
</dbReference>
<dbReference type="STRING" id="1081102.A0A167ZVB1"/>
<dbReference type="InterPro" id="IPR011042">
    <property type="entry name" value="6-blade_b-propeller_TolB-like"/>
</dbReference>
<feature type="signal peptide" evidence="1">
    <location>
        <begin position="1"/>
        <end position="22"/>
    </location>
</feature>
<feature type="chain" id="PRO_5007895097" evidence="1">
    <location>
        <begin position="23"/>
        <end position="443"/>
    </location>
</feature>
<dbReference type="OrthoDB" id="507128at2759"/>
<proteinExistence type="predicted"/>
<protein>
    <submittedName>
        <fullName evidence="3">Six-bladed beta-propeller, TolB-like protein</fullName>
    </submittedName>
</protein>
<feature type="domain" description="Pyrroloquinoline quinone-dependent pyranose dehydrogenase beta-propeller" evidence="2">
    <location>
        <begin position="47"/>
        <end position="440"/>
    </location>
</feature>
<organism evidence="3 4">
    <name type="scientific">Niveomyces insectorum RCEF 264</name>
    <dbReference type="NCBI Taxonomy" id="1081102"/>
    <lineage>
        <taxon>Eukaryota</taxon>
        <taxon>Fungi</taxon>
        <taxon>Dikarya</taxon>
        <taxon>Ascomycota</taxon>
        <taxon>Pezizomycotina</taxon>
        <taxon>Sordariomycetes</taxon>
        <taxon>Hypocreomycetidae</taxon>
        <taxon>Hypocreales</taxon>
        <taxon>Cordycipitaceae</taxon>
        <taxon>Niveomyces</taxon>
    </lineage>
</organism>